<dbReference type="GO" id="GO:0045087">
    <property type="term" value="P:innate immune response"/>
    <property type="evidence" value="ECO:0007669"/>
    <property type="project" value="TreeGrafter"/>
</dbReference>
<dbReference type="PANTHER" id="PTHR23206:SF7">
    <property type="entry name" value="PROTEIN KINASE DOMAIN-CONTAINING PROTEIN"/>
    <property type="match status" value="1"/>
</dbReference>
<dbReference type="Pfam" id="PF00023">
    <property type="entry name" value="Ank"/>
    <property type="match status" value="2"/>
</dbReference>
<name>A0A1I8JDD1_9PLAT</name>
<dbReference type="PROSITE" id="PS50088">
    <property type="entry name" value="ANK_REPEAT"/>
    <property type="match status" value="12"/>
</dbReference>
<feature type="repeat" description="ANK" evidence="3">
    <location>
        <begin position="382"/>
        <end position="414"/>
    </location>
</feature>
<sequence>REFLFMSSLAPTDEQLLAAIQGDDTKAFQGILATKRSLAEDVIDFDALSAKATPAMVASYYGSKGIVLLLIQAKVEINRQNQAGDSAICLASHQGHHEIVDSLIEAGADVNLLEGNGCSPLYIACLNGHDKVVKSLIKAQADVNAREPVLGCSPLYIASQEGHLRVVSSLIDARADVNLPRNTGESPLYIASQNDHYEVVDLLLKAGADVNLQELQDGCSSVYIASQNGHHKVVRLLIEAQADVNILADDGTSPLYAASHNGHHKVVDLLVQTLVDIDFKDEDGYSPLYIAASNGHAKVVNSLLQAQASIDIQRNSGETPLYIASLEGHQSVVDLLIKAQANVDLQQQSGRTPLYVASNGGHHKIVNSLLKAQADVAIRKFGGESPLYIASQQGHPGVLESLLRARVDVNHQQADGRTPVYIASCRGHLKTVELLIKALADINIQAKTGKTPLYIASQNGRYEVAELLVRESILQCKLESIQPALRCAQEFGNSRVVNLLQLALSIGDSLPADNGSIAQRRPATCDSELSQQLHSALSQSGFVDSRAALQSAVADVLQDILRRRQTHDGYFVVGSFSEGWGNSLKTLNGKTDTESDIDMMQLVQGPLLHPTGLCECGAVQTVEYKNGHVLSPGFASSPSTAWLGSTLRPAFDEVLARLLCCYPPIAPLHKDRVFKSNIAEPVLKLLQQDLTSDSSPCHVVHAAPPGKAGEQLRVSTSFLEKRLLRSLSTMQGQLFVILKWLLKKAVRHNGFKSYHAKTLTFRMVEETPPEEWDQTNLVTLTRRSLQMLIDCVESAHQLDSTDGRIMDHFFLSDGSVYLRGVDISSSEKVGESLNAAADALRDTMSNLPQLLVQFIDNLQPVTDSGRFHFHPFLVLPSLLESSSEASEESETVECEFHEIYDVVKAALVCLSDEYYNSEAQEYLDELIDKLPDCARSTRESLRAMALIRSGDREAATQVVRDCRAIGVSRGIDWPSGASASEATTDFVWQHLTSRDSAWQYCFLFYEKLSFSFLTNYVDNLFPLTLENYANFYYMNFDALLQAIHFELAGKTDAVGQQWVRDVAMRTDADQQELVVAASICGDDLQLLRLLRRRITRVLDDVPDWLQLKIEMLVKASGSDS</sequence>
<dbReference type="WBParaSite" id="maker-uti_cns_0046833-snap-gene-0.15-mRNA-1">
    <property type="protein sequence ID" value="maker-uti_cns_0046833-snap-gene-0.15-mRNA-1"/>
    <property type="gene ID" value="maker-uti_cns_0046833-snap-gene-0.15"/>
</dbReference>
<proteinExistence type="predicted"/>
<feature type="repeat" description="ANK" evidence="3">
    <location>
        <begin position="349"/>
        <end position="381"/>
    </location>
</feature>
<keyword evidence="1" id="KW-0677">Repeat</keyword>
<dbReference type="GO" id="GO:0005737">
    <property type="term" value="C:cytoplasm"/>
    <property type="evidence" value="ECO:0007669"/>
    <property type="project" value="TreeGrafter"/>
</dbReference>
<feature type="repeat" description="ANK" evidence="3">
    <location>
        <begin position="316"/>
        <end position="348"/>
    </location>
</feature>
<keyword evidence="4" id="KW-1185">Reference proteome</keyword>
<dbReference type="SMART" id="SM00248">
    <property type="entry name" value="ANK"/>
    <property type="match status" value="13"/>
</dbReference>
<feature type="repeat" description="ANK" evidence="3">
    <location>
        <begin position="217"/>
        <end position="249"/>
    </location>
</feature>
<evidence type="ECO:0000256" key="2">
    <source>
        <dbReference type="ARBA" id="ARBA00023043"/>
    </source>
</evidence>
<feature type="repeat" description="ANK" evidence="3">
    <location>
        <begin position="150"/>
        <end position="182"/>
    </location>
</feature>
<dbReference type="Proteomes" id="UP000095280">
    <property type="component" value="Unplaced"/>
</dbReference>
<feature type="repeat" description="ANK" evidence="3">
    <location>
        <begin position="283"/>
        <end position="315"/>
    </location>
</feature>
<evidence type="ECO:0000313" key="4">
    <source>
        <dbReference type="Proteomes" id="UP000095280"/>
    </source>
</evidence>
<feature type="repeat" description="ANK" evidence="3">
    <location>
        <begin position="415"/>
        <end position="447"/>
    </location>
</feature>
<dbReference type="SUPFAM" id="SSF48403">
    <property type="entry name" value="Ankyrin repeat"/>
    <property type="match status" value="2"/>
</dbReference>
<dbReference type="Pfam" id="PF12796">
    <property type="entry name" value="Ank_2"/>
    <property type="match status" value="4"/>
</dbReference>
<accession>A0A1I8JDD1</accession>
<keyword evidence="2 3" id="KW-0040">ANK repeat</keyword>
<dbReference type="PANTHER" id="PTHR23206">
    <property type="entry name" value="MASK PROTEIN"/>
    <property type="match status" value="1"/>
</dbReference>
<dbReference type="InterPro" id="IPR051631">
    <property type="entry name" value="Ankyrin-KH/SAM_domain"/>
</dbReference>
<dbReference type="PRINTS" id="PR01415">
    <property type="entry name" value="ANKYRIN"/>
</dbReference>
<feature type="repeat" description="ANK" evidence="3">
    <location>
        <begin position="116"/>
        <end position="148"/>
    </location>
</feature>
<evidence type="ECO:0000256" key="1">
    <source>
        <dbReference type="ARBA" id="ARBA00022737"/>
    </source>
</evidence>
<dbReference type="InterPro" id="IPR036770">
    <property type="entry name" value="Ankyrin_rpt-contain_sf"/>
</dbReference>
<dbReference type="InterPro" id="IPR002110">
    <property type="entry name" value="Ankyrin_rpt"/>
</dbReference>
<organism evidence="4 5">
    <name type="scientific">Macrostomum lignano</name>
    <dbReference type="NCBI Taxonomy" id="282301"/>
    <lineage>
        <taxon>Eukaryota</taxon>
        <taxon>Metazoa</taxon>
        <taxon>Spiralia</taxon>
        <taxon>Lophotrochozoa</taxon>
        <taxon>Platyhelminthes</taxon>
        <taxon>Rhabditophora</taxon>
        <taxon>Macrostomorpha</taxon>
        <taxon>Macrostomida</taxon>
        <taxon>Macrostomidae</taxon>
        <taxon>Macrostomum</taxon>
    </lineage>
</organism>
<protein>
    <submittedName>
        <fullName evidence="5">ANK_REP_REGION domain-containing protein</fullName>
    </submittedName>
</protein>
<feature type="repeat" description="ANK" evidence="3">
    <location>
        <begin position="83"/>
        <end position="115"/>
    </location>
</feature>
<dbReference type="Gene3D" id="1.10.1410.40">
    <property type="match status" value="1"/>
</dbReference>
<evidence type="ECO:0000313" key="5">
    <source>
        <dbReference type="WBParaSite" id="maker-uti_cns_0046833-snap-gene-0.15-mRNA-1"/>
    </source>
</evidence>
<feature type="repeat" description="ANK" evidence="3">
    <location>
        <begin position="183"/>
        <end position="215"/>
    </location>
</feature>
<dbReference type="PROSITE" id="PS50297">
    <property type="entry name" value="ANK_REP_REGION"/>
    <property type="match status" value="12"/>
</dbReference>
<dbReference type="AlphaFoldDB" id="A0A1I8JDD1"/>
<feature type="repeat" description="ANK" evidence="3">
    <location>
        <begin position="250"/>
        <end position="282"/>
    </location>
</feature>
<feature type="repeat" description="ANK" evidence="3">
    <location>
        <begin position="448"/>
        <end position="470"/>
    </location>
</feature>
<dbReference type="Gene3D" id="1.25.40.20">
    <property type="entry name" value="Ankyrin repeat-containing domain"/>
    <property type="match status" value="4"/>
</dbReference>
<evidence type="ECO:0000256" key="3">
    <source>
        <dbReference type="PROSITE-ProRule" id="PRU00023"/>
    </source>
</evidence>
<reference evidence="5" key="1">
    <citation type="submission" date="2016-11" db="UniProtKB">
        <authorList>
            <consortium name="WormBaseParasite"/>
        </authorList>
    </citation>
    <scope>IDENTIFICATION</scope>
</reference>